<name>A0A016VP46_9BILA</name>
<evidence type="ECO:0000313" key="2">
    <source>
        <dbReference type="Proteomes" id="UP000024635"/>
    </source>
</evidence>
<gene>
    <name evidence="1" type="primary">Acey_s0006.g2939</name>
    <name evidence="1" type="ORF">Y032_0006g2939</name>
</gene>
<evidence type="ECO:0000313" key="1">
    <source>
        <dbReference type="EMBL" id="EYC29364.1"/>
    </source>
</evidence>
<proteinExistence type="predicted"/>
<sequence>MLLPGVVCTKVPAQEGFRAKNRNGNSAPGGSRGKAFLQEPSCLTDRYLTVVYYVCFRWSNAISFHFDS</sequence>
<protein>
    <submittedName>
        <fullName evidence="1">Uncharacterized protein</fullName>
    </submittedName>
</protein>
<organism evidence="1 2">
    <name type="scientific">Ancylostoma ceylanicum</name>
    <dbReference type="NCBI Taxonomy" id="53326"/>
    <lineage>
        <taxon>Eukaryota</taxon>
        <taxon>Metazoa</taxon>
        <taxon>Ecdysozoa</taxon>
        <taxon>Nematoda</taxon>
        <taxon>Chromadorea</taxon>
        <taxon>Rhabditida</taxon>
        <taxon>Rhabditina</taxon>
        <taxon>Rhabditomorpha</taxon>
        <taxon>Strongyloidea</taxon>
        <taxon>Ancylostomatidae</taxon>
        <taxon>Ancylostomatinae</taxon>
        <taxon>Ancylostoma</taxon>
    </lineage>
</organism>
<accession>A0A016VP46</accession>
<dbReference type="Proteomes" id="UP000024635">
    <property type="component" value="Unassembled WGS sequence"/>
</dbReference>
<reference evidence="2" key="1">
    <citation type="journal article" date="2015" name="Nat. Genet.">
        <title>The genome and transcriptome of the zoonotic hookworm Ancylostoma ceylanicum identify infection-specific gene families.</title>
        <authorList>
            <person name="Schwarz E.M."/>
            <person name="Hu Y."/>
            <person name="Antoshechkin I."/>
            <person name="Miller M.M."/>
            <person name="Sternberg P.W."/>
            <person name="Aroian R.V."/>
        </authorList>
    </citation>
    <scope>NUCLEOTIDE SEQUENCE</scope>
    <source>
        <strain evidence="2">HY135</strain>
    </source>
</reference>
<dbReference type="AlphaFoldDB" id="A0A016VP46"/>
<comment type="caution">
    <text evidence="1">The sequence shown here is derived from an EMBL/GenBank/DDBJ whole genome shotgun (WGS) entry which is preliminary data.</text>
</comment>
<keyword evidence="2" id="KW-1185">Reference proteome</keyword>
<dbReference type="EMBL" id="JARK01001342">
    <property type="protein sequence ID" value="EYC29364.1"/>
    <property type="molecule type" value="Genomic_DNA"/>
</dbReference>